<evidence type="ECO:0000256" key="1">
    <source>
        <dbReference type="SAM" id="Phobius"/>
    </source>
</evidence>
<feature type="transmembrane region" description="Helical" evidence="1">
    <location>
        <begin position="261"/>
        <end position="281"/>
    </location>
</feature>
<keyword evidence="1" id="KW-0472">Membrane</keyword>
<proteinExistence type="predicted"/>
<dbReference type="Proteomes" id="UP001301958">
    <property type="component" value="Unassembled WGS sequence"/>
</dbReference>
<comment type="caution">
    <text evidence="2">The sequence shown here is derived from an EMBL/GenBank/DDBJ whole genome shotgun (WGS) entry which is preliminary data.</text>
</comment>
<evidence type="ECO:0000313" key="2">
    <source>
        <dbReference type="EMBL" id="KAK4228565.1"/>
    </source>
</evidence>
<dbReference type="EMBL" id="MU865317">
    <property type="protein sequence ID" value="KAK4228565.1"/>
    <property type="molecule type" value="Genomic_DNA"/>
</dbReference>
<sequence length="364" mass="40150">MAESLEQRIQIAIEQNKLWRKLERMFSEENFDWMTMDDEFRATEEAWFEAREQEQMIFHEMNELSLLSYFWATPSQKLLSPDEDVAAIWGFSAFNPFECDCQSLRQRYENNSEDPGSGREYSPTAMARGGVTIGGVEYSPTSLINTTSRELIILADASRRWLITEVDSRVDGSHWPIAIPAEGSTIGALGETCESTNFDSTKTRKITKAWTALLLCSAVSLPLTAMAQHAVPEVLRHLTAGTSFSTSAMIPLLRSYEAVSASYLITAYTVWGVSCLALLALEILDIKTFASRPLFVGIFLLNGLGLVGTFAQSGTSVTEGVAVWGPLAVTGSLCATSMIFKPRNYGRSGRQGITGRTSSIETIV</sequence>
<feature type="transmembrane region" description="Helical" evidence="1">
    <location>
        <begin position="323"/>
        <end position="340"/>
    </location>
</feature>
<keyword evidence="1" id="KW-0812">Transmembrane</keyword>
<reference evidence="2" key="1">
    <citation type="journal article" date="2023" name="Mol. Phylogenet. Evol.">
        <title>Genome-scale phylogeny and comparative genomics of the fungal order Sordariales.</title>
        <authorList>
            <person name="Hensen N."/>
            <person name="Bonometti L."/>
            <person name="Westerberg I."/>
            <person name="Brannstrom I.O."/>
            <person name="Guillou S."/>
            <person name="Cros-Aarteil S."/>
            <person name="Calhoun S."/>
            <person name="Haridas S."/>
            <person name="Kuo A."/>
            <person name="Mondo S."/>
            <person name="Pangilinan J."/>
            <person name="Riley R."/>
            <person name="LaButti K."/>
            <person name="Andreopoulos B."/>
            <person name="Lipzen A."/>
            <person name="Chen C."/>
            <person name="Yan M."/>
            <person name="Daum C."/>
            <person name="Ng V."/>
            <person name="Clum A."/>
            <person name="Steindorff A."/>
            <person name="Ohm R.A."/>
            <person name="Martin F."/>
            <person name="Silar P."/>
            <person name="Natvig D.O."/>
            <person name="Lalanne C."/>
            <person name="Gautier V."/>
            <person name="Ament-Velasquez S.L."/>
            <person name="Kruys A."/>
            <person name="Hutchinson M.I."/>
            <person name="Powell A.J."/>
            <person name="Barry K."/>
            <person name="Miller A.N."/>
            <person name="Grigoriev I.V."/>
            <person name="Debuchy R."/>
            <person name="Gladieux P."/>
            <person name="Hiltunen Thoren M."/>
            <person name="Johannesson H."/>
        </authorList>
    </citation>
    <scope>NUCLEOTIDE SEQUENCE</scope>
    <source>
        <strain evidence="2">CBS 990.96</strain>
    </source>
</reference>
<keyword evidence="3" id="KW-1185">Reference proteome</keyword>
<name>A0AAN7BS90_9PEZI</name>
<dbReference type="AlphaFoldDB" id="A0AAN7BS90"/>
<organism evidence="2 3">
    <name type="scientific">Podospora fimiseda</name>
    <dbReference type="NCBI Taxonomy" id="252190"/>
    <lineage>
        <taxon>Eukaryota</taxon>
        <taxon>Fungi</taxon>
        <taxon>Dikarya</taxon>
        <taxon>Ascomycota</taxon>
        <taxon>Pezizomycotina</taxon>
        <taxon>Sordariomycetes</taxon>
        <taxon>Sordariomycetidae</taxon>
        <taxon>Sordariales</taxon>
        <taxon>Podosporaceae</taxon>
        <taxon>Podospora</taxon>
    </lineage>
</organism>
<accession>A0AAN7BS90</accession>
<evidence type="ECO:0000313" key="3">
    <source>
        <dbReference type="Proteomes" id="UP001301958"/>
    </source>
</evidence>
<gene>
    <name evidence="2" type="ORF">QBC38DRAFT_474708</name>
</gene>
<feature type="transmembrane region" description="Helical" evidence="1">
    <location>
        <begin position="210"/>
        <end position="231"/>
    </location>
</feature>
<protein>
    <submittedName>
        <fullName evidence="2">Uncharacterized protein</fullName>
    </submittedName>
</protein>
<feature type="transmembrane region" description="Helical" evidence="1">
    <location>
        <begin position="293"/>
        <end position="311"/>
    </location>
</feature>
<reference evidence="2" key="2">
    <citation type="submission" date="2023-05" db="EMBL/GenBank/DDBJ databases">
        <authorList>
            <consortium name="Lawrence Berkeley National Laboratory"/>
            <person name="Steindorff A."/>
            <person name="Hensen N."/>
            <person name="Bonometti L."/>
            <person name="Westerberg I."/>
            <person name="Brannstrom I.O."/>
            <person name="Guillou S."/>
            <person name="Cros-Aarteil S."/>
            <person name="Calhoun S."/>
            <person name="Haridas S."/>
            <person name="Kuo A."/>
            <person name="Mondo S."/>
            <person name="Pangilinan J."/>
            <person name="Riley R."/>
            <person name="Labutti K."/>
            <person name="Andreopoulos B."/>
            <person name="Lipzen A."/>
            <person name="Chen C."/>
            <person name="Yanf M."/>
            <person name="Daum C."/>
            <person name="Ng V."/>
            <person name="Clum A."/>
            <person name="Ohm R."/>
            <person name="Martin F."/>
            <person name="Silar P."/>
            <person name="Natvig D."/>
            <person name="Lalanne C."/>
            <person name="Gautier V."/>
            <person name="Ament-Velasquez S.L."/>
            <person name="Kruys A."/>
            <person name="Hutchinson M.I."/>
            <person name="Powell A.J."/>
            <person name="Barry K."/>
            <person name="Miller A.N."/>
            <person name="Grigoriev I.V."/>
            <person name="Debuchy R."/>
            <person name="Gladieux P."/>
            <person name="Thoren M.H."/>
            <person name="Johannesson H."/>
        </authorList>
    </citation>
    <scope>NUCLEOTIDE SEQUENCE</scope>
    <source>
        <strain evidence="2">CBS 990.96</strain>
    </source>
</reference>
<keyword evidence="1" id="KW-1133">Transmembrane helix</keyword>